<protein>
    <submittedName>
        <fullName evidence="1">Uncharacterized protein</fullName>
    </submittedName>
</protein>
<comment type="caution">
    <text evidence="1">The sequence shown here is derived from an EMBL/GenBank/DDBJ whole genome shotgun (WGS) entry which is preliminary data.</text>
</comment>
<accession>A0A9P6AKY2</accession>
<dbReference type="Proteomes" id="UP000886523">
    <property type="component" value="Unassembled WGS sequence"/>
</dbReference>
<reference evidence="1" key="1">
    <citation type="journal article" date="2020" name="Nat. Commun.">
        <title>Large-scale genome sequencing of mycorrhizal fungi provides insights into the early evolution of symbiotic traits.</title>
        <authorList>
            <person name="Miyauchi S."/>
            <person name="Kiss E."/>
            <person name="Kuo A."/>
            <person name="Drula E."/>
            <person name="Kohler A."/>
            <person name="Sanchez-Garcia M."/>
            <person name="Morin E."/>
            <person name="Andreopoulos B."/>
            <person name="Barry K.W."/>
            <person name="Bonito G."/>
            <person name="Buee M."/>
            <person name="Carver A."/>
            <person name="Chen C."/>
            <person name="Cichocki N."/>
            <person name="Clum A."/>
            <person name="Culley D."/>
            <person name="Crous P.W."/>
            <person name="Fauchery L."/>
            <person name="Girlanda M."/>
            <person name="Hayes R.D."/>
            <person name="Keri Z."/>
            <person name="LaButti K."/>
            <person name="Lipzen A."/>
            <person name="Lombard V."/>
            <person name="Magnuson J."/>
            <person name="Maillard F."/>
            <person name="Murat C."/>
            <person name="Nolan M."/>
            <person name="Ohm R.A."/>
            <person name="Pangilinan J."/>
            <person name="Pereira M.F."/>
            <person name="Perotto S."/>
            <person name="Peter M."/>
            <person name="Pfister S."/>
            <person name="Riley R."/>
            <person name="Sitrit Y."/>
            <person name="Stielow J.B."/>
            <person name="Szollosi G."/>
            <person name="Zifcakova L."/>
            <person name="Stursova M."/>
            <person name="Spatafora J.W."/>
            <person name="Tedersoo L."/>
            <person name="Vaario L.M."/>
            <person name="Yamada A."/>
            <person name="Yan M."/>
            <person name="Wang P."/>
            <person name="Xu J."/>
            <person name="Bruns T."/>
            <person name="Baldrian P."/>
            <person name="Vilgalys R."/>
            <person name="Dunand C."/>
            <person name="Henrissat B."/>
            <person name="Grigoriev I.V."/>
            <person name="Hibbett D."/>
            <person name="Nagy L.G."/>
            <person name="Martin F.M."/>
        </authorList>
    </citation>
    <scope>NUCLEOTIDE SEQUENCE</scope>
    <source>
        <strain evidence="1">UP504</strain>
    </source>
</reference>
<dbReference type="EMBL" id="MU129075">
    <property type="protein sequence ID" value="KAF9507658.1"/>
    <property type="molecule type" value="Genomic_DNA"/>
</dbReference>
<sequence>MCSPARARGVTGLLDTYCKQRSLSLSQGSFPLWEGGGLRLAGSSGEYGSRVDSPGSAFVII</sequence>
<gene>
    <name evidence="1" type="ORF">BS47DRAFT_1351247</name>
</gene>
<keyword evidence="2" id="KW-1185">Reference proteome</keyword>
<organism evidence="1 2">
    <name type="scientific">Hydnum rufescens UP504</name>
    <dbReference type="NCBI Taxonomy" id="1448309"/>
    <lineage>
        <taxon>Eukaryota</taxon>
        <taxon>Fungi</taxon>
        <taxon>Dikarya</taxon>
        <taxon>Basidiomycota</taxon>
        <taxon>Agaricomycotina</taxon>
        <taxon>Agaricomycetes</taxon>
        <taxon>Cantharellales</taxon>
        <taxon>Hydnaceae</taxon>
        <taxon>Hydnum</taxon>
    </lineage>
</organism>
<evidence type="ECO:0000313" key="2">
    <source>
        <dbReference type="Proteomes" id="UP000886523"/>
    </source>
</evidence>
<proteinExistence type="predicted"/>
<name>A0A9P6AKY2_9AGAM</name>
<dbReference type="AlphaFoldDB" id="A0A9P6AKY2"/>
<evidence type="ECO:0000313" key="1">
    <source>
        <dbReference type="EMBL" id="KAF9507658.1"/>
    </source>
</evidence>